<name>B8BBN6_ORYSI</name>
<dbReference type="AlphaFoldDB" id="B8BBN6"/>
<dbReference type="Gramene" id="BGIOSGA027486-TA">
    <property type="protein sequence ID" value="BGIOSGA027486-PA"/>
    <property type="gene ID" value="BGIOSGA027486"/>
</dbReference>
<dbReference type="EMBL" id="CM000133">
    <property type="protein sequence ID" value="EEC83062.1"/>
    <property type="molecule type" value="Genomic_DNA"/>
</dbReference>
<evidence type="ECO:0000313" key="3">
    <source>
        <dbReference type="Proteomes" id="UP000007015"/>
    </source>
</evidence>
<sequence length="77" mass="7992">MADAGGSDGEELPERGARPWGQEHLTAAGLRRRRGGEGEGGCLVDLPDVAGGQRGGHALDWTRKGNGGRWGGARISK</sequence>
<evidence type="ECO:0000256" key="1">
    <source>
        <dbReference type="SAM" id="MobiDB-lite"/>
    </source>
</evidence>
<dbReference type="HOGENOM" id="CLU_2642468_0_0_1"/>
<proteinExistence type="predicted"/>
<dbReference type="Proteomes" id="UP000007015">
    <property type="component" value="Chromosome 8"/>
</dbReference>
<accession>B8BBN6</accession>
<evidence type="ECO:0000313" key="2">
    <source>
        <dbReference type="EMBL" id="EEC83062.1"/>
    </source>
</evidence>
<reference evidence="2 3" key="1">
    <citation type="journal article" date="2005" name="PLoS Biol.">
        <title>The genomes of Oryza sativa: a history of duplications.</title>
        <authorList>
            <person name="Yu J."/>
            <person name="Wang J."/>
            <person name="Lin W."/>
            <person name="Li S."/>
            <person name="Li H."/>
            <person name="Zhou J."/>
            <person name="Ni P."/>
            <person name="Dong W."/>
            <person name="Hu S."/>
            <person name="Zeng C."/>
            <person name="Zhang J."/>
            <person name="Zhang Y."/>
            <person name="Li R."/>
            <person name="Xu Z."/>
            <person name="Li S."/>
            <person name="Li X."/>
            <person name="Zheng H."/>
            <person name="Cong L."/>
            <person name="Lin L."/>
            <person name="Yin J."/>
            <person name="Geng J."/>
            <person name="Li G."/>
            <person name="Shi J."/>
            <person name="Liu J."/>
            <person name="Lv H."/>
            <person name="Li J."/>
            <person name="Wang J."/>
            <person name="Deng Y."/>
            <person name="Ran L."/>
            <person name="Shi X."/>
            <person name="Wang X."/>
            <person name="Wu Q."/>
            <person name="Li C."/>
            <person name="Ren X."/>
            <person name="Wang J."/>
            <person name="Wang X."/>
            <person name="Li D."/>
            <person name="Liu D."/>
            <person name="Zhang X."/>
            <person name="Ji Z."/>
            <person name="Zhao W."/>
            <person name="Sun Y."/>
            <person name="Zhang Z."/>
            <person name="Bao J."/>
            <person name="Han Y."/>
            <person name="Dong L."/>
            <person name="Ji J."/>
            <person name="Chen P."/>
            <person name="Wu S."/>
            <person name="Liu J."/>
            <person name="Xiao Y."/>
            <person name="Bu D."/>
            <person name="Tan J."/>
            <person name="Yang L."/>
            <person name="Ye C."/>
            <person name="Zhang J."/>
            <person name="Xu J."/>
            <person name="Zhou Y."/>
            <person name="Yu Y."/>
            <person name="Zhang B."/>
            <person name="Zhuang S."/>
            <person name="Wei H."/>
            <person name="Liu B."/>
            <person name="Lei M."/>
            <person name="Yu H."/>
            <person name="Li Y."/>
            <person name="Xu H."/>
            <person name="Wei S."/>
            <person name="He X."/>
            <person name="Fang L."/>
            <person name="Zhang Z."/>
            <person name="Zhang Y."/>
            <person name="Huang X."/>
            <person name="Su Z."/>
            <person name="Tong W."/>
            <person name="Li J."/>
            <person name="Tong Z."/>
            <person name="Li S."/>
            <person name="Ye J."/>
            <person name="Wang L."/>
            <person name="Fang L."/>
            <person name="Lei T."/>
            <person name="Chen C."/>
            <person name="Chen H."/>
            <person name="Xu Z."/>
            <person name="Li H."/>
            <person name="Huang H."/>
            <person name="Zhang F."/>
            <person name="Xu H."/>
            <person name="Li N."/>
            <person name="Zhao C."/>
            <person name="Li S."/>
            <person name="Dong L."/>
            <person name="Huang Y."/>
            <person name="Li L."/>
            <person name="Xi Y."/>
            <person name="Qi Q."/>
            <person name="Li W."/>
            <person name="Zhang B."/>
            <person name="Hu W."/>
            <person name="Zhang Y."/>
            <person name="Tian X."/>
            <person name="Jiao Y."/>
            <person name="Liang X."/>
            <person name="Jin J."/>
            <person name="Gao L."/>
            <person name="Zheng W."/>
            <person name="Hao B."/>
            <person name="Liu S."/>
            <person name="Wang W."/>
            <person name="Yuan L."/>
            <person name="Cao M."/>
            <person name="McDermott J."/>
            <person name="Samudrala R."/>
            <person name="Wang J."/>
            <person name="Wong G.K."/>
            <person name="Yang H."/>
        </authorList>
    </citation>
    <scope>NUCLEOTIDE SEQUENCE [LARGE SCALE GENOMIC DNA]</scope>
    <source>
        <strain evidence="3">cv. 93-11</strain>
    </source>
</reference>
<organism evidence="2 3">
    <name type="scientific">Oryza sativa subsp. indica</name>
    <name type="common">Rice</name>
    <dbReference type="NCBI Taxonomy" id="39946"/>
    <lineage>
        <taxon>Eukaryota</taxon>
        <taxon>Viridiplantae</taxon>
        <taxon>Streptophyta</taxon>
        <taxon>Embryophyta</taxon>
        <taxon>Tracheophyta</taxon>
        <taxon>Spermatophyta</taxon>
        <taxon>Magnoliopsida</taxon>
        <taxon>Liliopsida</taxon>
        <taxon>Poales</taxon>
        <taxon>Poaceae</taxon>
        <taxon>BOP clade</taxon>
        <taxon>Oryzoideae</taxon>
        <taxon>Oryzeae</taxon>
        <taxon>Oryzinae</taxon>
        <taxon>Oryza</taxon>
        <taxon>Oryza sativa</taxon>
    </lineage>
</organism>
<gene>
    <name evidence="2" type="ORF">OsI_28169</name>
</gene>
<keyword evidence="3" id="KW-1185">Reference proteome</keyword>
<feature type="region of interest" description="Disordered" evidence="1">
    <location>
        <begin position="1"/>
        <end position="77"/>
    </location>
</feature>
<protein>
    <submittedName>
        <fullName evidence="2">Uncharacterized protein</fullName>
    </submittedName>
</protein>